<feature type="transmembrane region" description="Helical" evidence="2">
    <location>
        <begin position="73"/>
        <end position="91"/>
    </location>
</feature>
<dbReference type="EMBL" id="MN740474">
    <property type="protein sequence ID" value="QHU28794.1"/>
    <property type="molecule type" value="Genomic_DNA"/>
</dbReference>
<evidence type="ECO:0000256" key="2">
    <source>
        <dbReference type="SAM" id="Phobius"/>
    </source>
</evidence>
<evidence type="ECO:0000256" key="1">
    <source>
        <dbReference type="SAM" id="Coils"/>
    </source>
</evidence>
<sequence>MIKSEQQNENNEQNENSNNLVRVSKFSILTSIFSSSFNLPIVIKSINGFLGIMSIGQIIFGIISWFVNDKITSIGYVTSGIFSGTTLTLLCKMRLLKTMQQSVNVLKEENDELKENNEELKENIDDLESVSNKLSEDLKMLKETIGLLDQNADDIIENLREIYTSLKKENEIHSKLNKNMIHINILQIIRHFDTSTTFSLKLEDLNKAKKTLLNSFPNLNYNLLLTKIKENNKITAKNIYESIKTQKE</sequence>
<reference evidence="3" key="1">
    <citation type="journal article" date="2020" name="Nature">
        <title>Giant virus diversity and host interactions through global metagenomics.</title>
        <authorList>
            <person name="Schulz F."/>
            <person name="Roux S."/>
            <person name="Paez-Espino D."/>
            <person name="Jungbluth S."/>
            <person name="Walsh D.A."/>
            <person name="Denef V.J."/>
            <person name="McMahon K.D."/>
            <person name="Konstantinidis K.T."/>
            <person name="Eloe-Fadrosh E.A."/>
            <person name="Kyrpides N.C."/>
            <person name="Woyke T."/>
        </authorList>
    </citation>
    <scope>NUCLEOTIDE SEQUENCE</scope>
    <source>
        <strain evidence="3">GVMAG-M-3300027791-30</strain>
    </source>
</reference>
<keyword evidence="2" id="KW-1133">Transmembrane helix</keyword>
<proteinExistence type="predicted"/>
<accession>A0A6C0LGW0</accession>
<organism evidence="3">
    <name type="scientific">viral metagenome</name>
    <dbReference type="NCBI Taxonomy" id="1070528"/>
    <lineage>
        <taxon>unclassified sequences</taxon>
        <taxon>metagenomes</taxon>
        <taxon>organismal metagenomes</taxon>
    </lineage>
</organism>
<evidence type="ECO:0000313" key="3">
    <source>
        <dbReference type="EMBL" id="QHU28794.1"/>
    </source>
</evidence>
<feature type="coiled-coil region" evidence="1">
    <location>
        <begin position="96"/>
        <end position="144"/>
    </location>
</feature>
<feature type="transmembrane region" description="Helical" evidence="2">
    <location>
        <begin position="46"/>
        <end position="67"/>
    </location>
</feature>
<protein>
    <submittedName>
        <fullName evidence="3">Uncharacterized protein</fullName>
    </submittedName>
</protein>
<keyword evidence="1" id="KW-0175">Coiled coil</keyword>
<keyword evidence="2" id="KW-0812">Transmembrane</keyword>
<keyword evidence="2" id="KW-0472">Membrane</keyword>
<dbReference type="AlphaFoldDB" id="A0A6C0LGW0"/>
<name>A0A6C0LGW0_9ZZZZ</name>